<gene>
    <name evidence="1" type="ORF">PVAND_009489</name>
</gene>
<dbReference type="EMBL" id="JADBJN010000001">
    <property type="protein sequence ID" value="KAG5679954.1"/>
    <property type="molecule type" value="Genomic_DNA"/>
</dbReference>
<evidence type="ECO:0000313" key="1">
    <source>
        <dbReference type="EMBL" id="KAG5679954.1"/>
    </source>
</evidence>
<reference evidence="1" key="1">
    <citation type="submission" date="2021-03" db="EMBL/GenBank/DDBJ databases">
        <title>Chromosome level genome of the anhydrobiotic midge Polypedilum vanderplanki.</title>
        <authorList>
            <person name="Yoshida Y."/>
            <person name="Kikawada T."/>
            <person name="Gusev O."/>
        </authorList>
    </citation>
    <scope>NUCLEOTIDE SEQUENCE</scope>
    <source>
        <strain evidence="1">NIAS01</strain>
        <tissue evidence="1">Whole body or cell culture</tissue>
    </source>
</reference>
<organism evidence="1 2">
    <name type="scientific">Polypedilum vanderplanki</name>
    <name type="common">Sleeping chironomid midge</name>
    <dbReference type="NCBI Taxonomy" id="319348"/>
    <lineage>
        <taxon>Eukaryota</taxon>
        <taxon>Metazoa</taxon>
        <taxon>Ecdysozoa</taxon>
        <taxon>Arthropoda</taxon>
        <taxon>Hexapoda</taxon>
        <taxon>Insecta</taxon>
        <taxon>Pterygota</taxon>
        <taxon>Neoptera</taxon>
        <taxon>Endopterygota</taxon>
        <taxon>Diptera</taxon>
        <taxon>Nematocera</taxon>
        <taxon>Chironomoidea</taxon>
        <taxon>Chironomidae</taxon>
        <taxon>Chironominae</taxon>
        <taxon>Polypedilum</taxon>
        <taxon>Polypedilum</taxon>
    </lineage>
</organism>
<evidence type="ECO:0000313" key="2">
    <source>
        <dbReference type="Proteomes" id="UP001107558"/>
    </source>
</evidence>
<dbReference type="AlphaFoldDB" id="A0A9J6CD26"/>
<name>A0A9J6CD26_POLVA</name>
<sequence>MVLKIVICCAVFGYTIILLNAGGPRIDLCDIINADFNNSFNIFSQKISEIKLVALNTIINYEQENATQEYMLFMNTLRNLSLTFTNEISNQVSNIINIIEVLIPELSHDEIKEYLIHNKTRPYPLSCIDHFYGIIKISNSAKKAIADQAFLAIDGHEYQ</sequence>
<accession>A0A9J6CD26</accession>
<keyword evidence="2" id="KW-1185">Reference proteome</keyword>
<comment type="caution">
    <text evidence="1">The sequence shown here is derived from an EMBL/GenBank/DDBJ whole genome shotgun (WGS) entry which is preliminary data.</text>
</comment>
<proteinExistence type="predicted"/>
<dbReference type="Proteomes" id="UP001107558">
    <property type="component" value="Chromosome 1"/>
</dbReference>
<protein>
    <submittedName>
        <fullName evidence="1">Uncharacterized protein</fullName>
    </submittedName>
</protein>